<gene>
    <name evidence="2" type="ORF">DPMN_078027</name>
</gene>
<evidence type="ECO:0000256" key="1">
    <source>
        <dbReference type="SAM" id="Phobius"/>
    </source>
</evidence>
<evidence type="ECO:0000313" key="3">
    <source>
        <dbReference type="Proteomes" id="UP000828390"/>
    </source>
</evidence>
<name>A0A9D3YQF1_DREPO</name>
<dbReference type="Proteomes" id="UP000828390">
    <property type="component" value="Unassembled WGS sequence"/>
</dbReference>
<comment type="caution">
    <text evidence="2">The sequence shown here is derived from an EMBL/GenBank/DDBJ whole genome shotgun (WGS) entry which is preliminary data.</text>
</comment>
<accession>A0A9D3YQF1</accession>
<sequence>MLNSSLWPSSLEKAKQLYVAIQFGPSLTALCGYLVRGKLNRSMRLPSPGQAKQLYGAIQ</sequence>
<reference evidence="2" key="2">
    <citation type="submission" date="2020-11" db="EMBL/GenBank/DDBJ databases">
        <authorList>
            <person name="McCartney M.A."/>
            <person name="Auch B."/>
            <person name="Kono T."/>
            <person name="Mallez S."/>
            <person name="Becker A."/>
            <person name="Gohl D.M."/>
            <person name="Silverstein K.A.T."/>
            <person name="Koren S."/>
            <person name="Bechman K.B."/>
            <person name="Herman A."/>
            <person name="Abrahante J.E."/>
            <person name="Garbe J."/>
        </authorList>
    </citation>
    <scope>NUCLEOTIDE SEQUENCE</scope>
    <source>
        <strain evidence="2">Duluth1</strain>
        <tissue evidence="2">Whole animal</tissue>
    </source>
</reference>
<keyword evidence="1" id="KW-0812">Transmembrane</keyword>
<dbReference type="AlphaFoldDB" id="A0A9D3YQF1"/>
<evidence type="ECO:0000313" key="2">
    <source>
        <dbReference type="EMBL" id="KAH3702999.1"/>
    </source>
</evidence>
<keyword evidence="1" id="KW-1133">Transmembrane helix</keyword>
<dbReference type="EMBL" id="JAIWYP010000015">
    <property type="protein sequence ID" value="KAH3702999.1"/>
    <property type="molecule type" value="Genomic_DNA"/>
</dbReference>
<organism evidence="2 3">
    <name type="scientific">Dreissena polymorpha</name>
    <name type="common">Zebra mussel</name>
    <name type="synonym">Mytilus polymorpha</name>
    <dbReference type="NCBI Taxonomy" id="45954"/>
    <lineage>
        <taxon>Eukaryota</taxon>
        <taxon>Metazoa</taxon>
        <taxon>Spiralia</taxon>
        <taxon>Lophotrochozoa</taxon>
        <taxon>Mollusca</taxon>
        <taxon>Bivalvia</taxon>
        <taxon>Autobranchia</taxon>
        <taxon>Heteroconchia</taxon>
        <taxon>Euheterodonta</taxon>
        <taxon>Imparidentia</taxon>
        <taxon>Neoheterodontei</taxon>
        <taxon>Myida</taxon>
        <taxon>Dreissenoidea</taxon>
        <taxon>Dreissenidae</taxon>
        <taxon>Dreissena</taxon>
    </lineage>
</organism>
<keyword evidence="3" id="KW-1185">Reference proteome</keyword>
<protein>
    <submittedName>
        <fullName evidence="2">Uncharacterized protein</fullName>
    </submittedName>
</protein>
<reference evidence="2" key="1">
    <citation type="journal article" date="2019" name="bioRxiv">
        <title>The Genome of the Zebra Mussel, Dreissena polymorpha: A Resource for Invasive Species Research.</title>
        <authorList>
            <person name="McCartney M.A."/>
            <person name="Auch B."/>
            <person name="Kono T."/>
            <person name="Mallez S."/>
            <person name="Zhang Y."/>
            <person name="Obille A."/>
            <person name="Becker A."/>
            <person name="Abrahante J.E."/>
            <person name="Garbe J."/>
            <person name="Badalamenti J.P."/>
            <person name="Herman A."/>
            <person name="Mangelson H."/>
            <person name="Liachko I."/>
            <person name="Sullivan S."/>
            <person name="Sone E.D."/>
            <person name="Koren S."/>
            <person name="Silverstein K.A.T."/>
            <person name="Beckman K.B."/>
            <person name="Gohl D.M."/>
        </authorList>
    </citation>
    <scope>NUCLEOTIDE SEQUENCE</scope>
    <source>
        <strain evidence="2">Duluth1</strain>
        <tissue evidence="2">Whole animal</tissue>
    </source>
</reference>
<proteinExistence type="predicted"/>
<keyword evidence="1" id="KW-0472">Membrane</keyword>
<feature type="transmembrane region" description="Helical" evidence="1">
    <location>
        <begin position="16"/>
        <end position="35"/>
    </location>
</feature>